<dbReference type="InterPro" id="IPR051906">
    <property type="entry name" value="TolC-like"/>
</dbReference>
<keyword evidence="5" id="KW-0812">Transmembrane</keyword>
<dbReference type="SUPFAM" id="SSF56954">
    <property type="entry name" value="Outer membrane efflux proteins (OEP)"/>
    <property type="match status" value="1"/>
</dbReference>
<evidence type="ECO:0000256" key="7">
    <source>
        <dbReference type="ARBA" id="ARBA00023237"/>
    </source>
</evidence>
<evidence type="ECO:0000256" key="2">
    <source>
        <dbReference type="ARBA" id="ARBA00007613"/>
    </source>
</evidence>
<dbReference type="PANTHER" id="PTHR30026:SF21">
    <property type="entry name" value="SLR1270 PROTEIN"/>
    <property type="match status" value="1"/>
</dbReference>
<keyword evidence="4" id="KW-1134">Transmembrane beta strand</keyword>
<proteinExistence type="inferred from homology"/>
<dbReference type="RefSeq" id="WP_163315651.1">
    <property type="nucleotide sequence ID" value="NZ_JAAGAA010000004.1"/>
</dbReference>
<keyword evidence="3" id="KW-0813">Transport</keyword>
<comment type="subcellular location">
    <subcellularLocation>
        <location evidence="1">Cell outer membrane</location>
    </subcellularLocation>
</comment>
<dbReference type="AlphaFoldDB" id="A0A6B2KQB9"/>
<keyword evidence="6" id="KW-0472">Membrane</keyword>
<name>A0A6B2KQB9_9NEIS</name>
<comment type="similarity">
    <text evidence="2">Belongs to the outer membrane factor (OMF) (TC 1.B.17) family.</text>
</comment>
<evidence type="ECO:0000256" key="8">
    <source>
        <dbReference type="SAM" id="Coils"/>
    </source>
</evidence>
<evidence type="ECO:0000256" key="9">
    <source>
        <dbReference type="SAM" id="SignalP"/>
    </source>
</evidence>
<evidence type="ECO:0000256" key="1">
    <source>
        <dbReference type="ARBA" id="ARBA00004442"/>
    </source>
</evidence>
<dbReference type="GO" id="GO:0015562">
    <property type="term" value="F:efflux transmembrane transporter activity"/>
    <property type="evidence" value="ECO:0007669"/>
    <property type="project" value="InterPro"/>
</dbReference>
<evidence type="ECO:0000313" key="10">
    <source>
        <dbReference type="EMBL" id="NDV12425.1"/>
    </source>
</evidence>
<keyword evidence="7" id="KW-0998">Cell outer membrane</keyword>
<evidence type="ECO:0000256" key="5">
    <source>
        <dbReference type="ARBA" id="ARBA00022692"/>
    </source>
</evidence>
<dbReference type="GO" id="GO:0015288">
    <property type="term" value="F:porin activity"/>
    <property type="evidence" value="ECO:0007669"/>
    <property type="project" value="TreeGrafter"/>
</dbReference>
<dbReference type="GO" id="GO:1990281">
    <property type="term" value="C:efflux pump complex"/>
    <property type="evidence" value="ECO:0007669"/>
    <property type="project" value="TreeGrafter"/>
</dbReference>
<evidence type="ECO:0000256" key="3">
    <source>
        <dbReference type="ARBA" id="ARBA00022448"/>
    </source>
</evidence>
<organism evidence="10 11">
    <name type="scientific">Crenobacter caeni</name>
    <dbReference type="NCBI Taxonomy" id="2705474"/>
    <lineage>
        <taxon>Bacteria</taxon>
        <taxon>Pseudomonadati</taxon>
        <taxon>Pseudomonadota</taxon>
        <taxon>Betaproteobacteria</taxon>
        <taxon>Neisseriales</taxon>
        <taxon>Neisseriaceae</taxon>
        <taxon>Crenobacter</taxon>
    </lineage>
</organism>
<accession>A0A6B2KQB9</accession>
<keyword evidence="9" id="KW-0732">Signal</keyword>
<dbReference type="EMBL" id="JAAGAA010000004">
    <property type="protein sequence ID" value="NDV12425.1"/>
    <property type="molecule type" value="Genomic_DNA"/>
</dbReference>
<dbReference type="Gene3D" id="1.20.1600.10">
    <property type="entry name" value="Outer membrane efflux proteins (OEP)"/>
    <property type="match status" value="1"/>
</dbReference>
<protein>
    <submittedName>
        <fullName evidence="10">TolC family protein</fullName>
    </submittedName>
</protein>
<dbReference type="PANTHER" id="PTHR30026">
    <property type="entry name" value="OUTER MEMBRANE PROTEIN TOLC"/>
    <property type="match status" value="1"/>
</dbReference>
<dbReference type="Pfam" id="PF02321">
    <property type="entry name" value="OEP"/>
    <property type="match status" value="2"/>
</dbReference>
<feature type="signal peptide" evidence="9">
    <location>
        <begin position="1"/>
        <end position="18"/>
    </location>
</feature>
<dbReference type="Proteomes" id="UP000482578">
    <property type="component" value="Unassembled WGS sequence"/>
</dbReference>
<keyword evidence="11" id="KW-1185">Reference proteome</keyword>
<evidence type="ECO:0000313" key="11">
    <source>
        <dbReference type="Proteomes" id="UP000482578"/>
    </source>
</evidence>
<dbReference type="GO" id="GO:0009279">
    <property type="term" value="C:cell outer membrane"/>
    <property type="evidence" value="ECO:0007669"/>
    <property type="project" value="UniProtKB-SubCell"/>
</dbReference>
<feature type="chain" id="PRO_5025511364" evidence="9">
    <location>
        <begin position="19"/>
        <end position="434"/>
    </location>
</feature>
<reference evidence="10 11" key="1">
    <citation type="submission" date="2020-02" db="EMBL/GenBank/DDBJ databases">
        <authorList>
            <person name="Yang Z."/>
        </authorList>
    </citation>
    <scope>NUCLEOTIDE SEQUENCE [LARGE SCALE GENOMIC DNA]</scope>
    <source>
        <strain evidence="10 11">HX-7-9</strain>
    </source>
</reference>
<comment type="caution">
    <text evidence="10">The sequence shown here is derived from an EMBL/GenBank/DDBJ whole genome shotgun (WGS) entry which is preliminary data.</text>
</comment>
<evidence type="ECO:0000256" key="6">
    <source>
        <dbReference type="ARBA" id="ARBA00023136"/>
    </source>
</evidence>
<feature type="coiled-coil region" evidence="8">
    <location>
        <begin position="329"/>
        <end position="381"/>
    </location>
</feature>
<dbReference type="InterPro" id="IPR003423">
    <property type="entry name" value="OMP_efflux"/>
</dbReference>
<evidence type="ECO:0000256" key="4">
    <source>
        <dbReference type="ARBA" id="ARBA00022452"/>
    </source>
</evidence>
<keyword evidence="8" id="KW-0175">Coiled coil</keyword>
<gene>
    <name evidence="10" type="ORF">GZH52_06385</name>
</gene>
<sequence>MKALLGGVCLCAAFAAHAETLEEAWQAALANNQALFAAGLRVEAGAATLEAAQAAAGPALALNADLRRFDRAPQGKVDLSALARVPPLAPLGLPTEARFDLTDRVNTYAGVRATLPLYTGGALDAMAAGARAGQDAARAREDALCQSLKLSVGLVYLDVLRAEALRKVALQQVATLKAYRRDVGNFYREGVVARVDVLGADTALAAAEGRRIEADNALELARAAYNRYLGRAPASQVSVSDPRLEAPELSAARLTARAGNRAELAGLEKLAQVRSEEARAKRADAAPQLAAFAAYDWLDNPNLVRKGAASVGVGLHWQLFDGGLARAQARALEREADALLAERADTERAITLELAQAASQLENAQARFRVADSALAQAAEQLKIQTNRYRNGLATQTDVLAAQTMHFDSQRNAEDARYAWQAASLRLRRAAGLL</sequence>